<dbReference type="GO" id="GO:0005524">
    <property type="term" value="F:ATP binding"/>
    <property type="evidence" value="ECO:0007669"/>
    <property type="project" value="UniProtKB-KW"/>
</dbReference>
<feature type="domain" description="Cysteinyl-tRNA ligase anticodon binding" evidence="8">
    <location>
        <begin position="347"/>
        <end position="390"/>
    </location>
</feature>
<dbReference type="PRINTS" id="PR00983">
    <property type="entry name" value="TRNASYNTHCYS"/>
</dbReference>
<keyword evidence="4" id="KW-0547">Nucleotide-binding</keyword>
<organism evidence="9 10">
    <name type="scientific">Rhododendron simsii</name>
    <name type="common">Sims's rhododendron</name>
    <dbReference type="NCBI Taxonomy" id="118357"/>
    <lineage>
        <taxon>Eukaryota</taxon>
        <taxon>Viridiplantae</taxon>
        <taxon>Streptophyta</taxon>
        <taxon>Embryophyta</taxon>
        <taxon>Tracheophyta</taxon>
        <taxon>Spermatophyta</taxon>
        <taxon>Magnoliopsida</taxon>
        <taxon>eudicotyledons</taxon>
        <taxon>Gunneridae</taxon>
        <taxon>Pentapetalae</taxon>
        <taxon>asterids</taxon>
        <taxon>Ericales</taxon>
        <taxon>Ericaceae</taxon>
        <taxon>Ericoideae</taxon>
        <taxon>Rhodoreae</taxon>
        <taxon>Rhododendron</taxon>
    </lineage>
</organism>
<dbReference type="SUPFAM" id="SSF52374">
    <property type="entry name" value="Nucleotidylyl transferase"/>
    <property type="match status" value="1"/>
</dbReference>
<evidence type="ECO:0000256" key="2">
    <source>
        <dbReference type="ARBA" id="ARBA00022598"/>
    </source>
</evidence>
<reference evidence="9" key="1">
    <citation type="submission" date="2019-11" db="EMBL/GenBank/DDBJ databases">
        <authorList>
            <person name="Liu Y."/>
            <person name="Hou J."/>
            <person name="Li T.-Q."/>
            <person name="Guan C.-H."/>
            <person name="Wu X."/>
            <person name="Wu H.-Z."/>
            <person name="Ling F."/>
            <person name="Zhang R."/>
            <person name="Shi X.-G."/>
            <person name="Ren J.-P."/>
            <person name="Chen E.-F."/>
            <person name="Sun J.-M."/>
        </authorList>
    </citation>
    <scope>NUCLEOTIDE SEQUENCE</scope>
    <source>
        <strain evidence="9">Adult_tree_wgs_1</strain>
        <tissue evidence="9">Leaves</tissue>
    </source>
</reference>
<dbReference type="Gene3D" id="3.40.50.620">
    <property type="entry name" value="HUPs"/>
    <property type="match status" value="1"/>
</dbReference>
<keyword evidence="6" id="KW-0067">ATP-binding</keyword>
<protein>
    <recommendedName>
        <fullName evidence="11">Cysteinyl-tRNA synthetase</fullName>
    </recommendedName>
</protein>
<dbReference type="SUPFAM" id="SSF47323">
    <property type="entry name" value="Anticodon-binding domain of a subclass of class I aminoacyl-tRNA synthetases"/>
    <property type="match status" value="1"/>
</dbReference>
<keyword evidence="2" id="KW-0436">Ligase</keyword>
<evidence type="ECO:0000256" key="5">
    <source>
        <dbReference type="ARBA" id="ARBA00022833"/>
    </source>
</evidence>
<dbReference type="EMBL" id="WJXA01000433">
    <property type="protein sequence ID" value="KAF7112762.1"/>
    <property type="molecule type" value="Genomic_DNA"/>
</dbReference>
<dbReference type="InterPro" id="IPR032678">
    <property type="entry name" value="tRNA-synt_1_cat_dom"/>
</dbReference>
<evidence type="ECO:0000256" key="1">
    <source>
        <dbReference type="ARBA" id="ARBA00001947"/>
    </source>
</evidence>
<comment type="cofactor">
    <cofactor evidence="1">
        <name>Zn(2+)</name>
        <dbReference type="ChEBI" id="CHEBI:29105"/>
    </cofactor>
</comment>
<evidence type="ECO:0000256" key="6">
    <source>
        <dbReference type="ARBA" id="ARBA00022840"/>
    </source>
</evidence>
<dbReference type="Pfam" id="PF01406">
    <property type="entry name" value="tRNA-synt_1e"/>
    <property type="match status" value="1"/>
</dbReference>
<dbReference type="InterPro" id="IPR009080">
    <property type="entry name" value="tRNAsynth_Ia_anticodon-bd"/>
</dbReference>
<comment type="caution">
    <text evidence="9">The sequence shown here is derived from an EMBL/GenBank/DDBJ whole genome shotgun (WGS) entry which is preliminary data.</text>
</comment>
<gene>
    <name evidence="9" type="ORF">RHSIM_RhsimUnG0196200</name>
</gene>
<dbReference type="Proteomes" id="UP000626092">
    <property type="component" value="Unassembled WGS sequence"/>
</dbReference>
<dbReference type="InterPro" id="IPR014729">
    <property type="entry name" value="Rossmann-like_a/b/a_fold"/>
</dbReference>
<proteinExistence type="predicted"/>
<dbReference type="AlphaFoldDB" id="A0A834FUG3"/>
<dbReference type="GO" id="GO:0006423">
    <property type="term" value="P:cysteinyl-tRNA aminoacylation"/>
    <property type="evidence" value="ECO:0007669"/>
    <property type="project" value="TreeGrafter"/>
</dbReference>
<dbReference type="InterPro" id="IPR056411">
    <property type="entry name" value="CysS_C"/>
</dbReference>
<dbReference type="Gene3D" id="1.20.120.1910">
    <property type="entry name" value="Cysteine-tRNA ligase, C-terminal anti-codon recognition domain"/>
    <property type="match status" value="1"/>
</dbReference>
<evidence type="ECO:0000313" key="10">
    <source>
        <dbReference type="Proteomes" id="UP000626092"/>
    </source>
</evidence>
<evidence type="ECO:0000259" key="8">
    <source>
        <dbReference type="Pfam" id="PF23493"/>
    </source>
</evidence>
<evidence type="ECO:0000256" key="4">
    <source>
        <dbReference type="ARBA" id="ARBA00022741"/>
    </source>
</evidence>
<accession>A0A834FUG3</accession>
<dbReference type="PANTHER" id="PTHR10890:SF26">
    <property type="entry name" value="CYSTEINE--TRNA LIGASE 1, CYTOPLASMIC-RELATED"/>
    <property type="match status" value="1"/>
</dbReference>
<name>A0A834FUG3_RHOSS</name>
<keyword evidence="10" id="KW-1185">Reference proteome</keyword>
<dbReference type="GO" id="GO:0004817">
    <property type="term" value="F:cysteine-tRNA ligase activity"/>
    <property type="evidence" value="ECO:0007669"/>
    <property type="project" value="TreeGrafter"/>
</dbReference>
<dbReference type="GO" id="GO:0005737">
    <property type="term" value="C:cytoplasm"/>
    <property type="evidence" value="ECO:0007669"/>
    <property type="project" value="TreeGrafter"/>
</dbReference>
<dbReference type="PANTHER" id="PTHR10890">
    <property type="entry name" value="CYSTEINYL-TRNA SYNTHETASE"/>
    <property type="match status" value="1"/>
</dbReference>
<dbReference type="OrthoDB" id="438179at2759"/>
<evidence type="ECO:0008006" key="11">
    <source>
        <dbReference type="Google" id="ProtNLM"/>
    </source>
</evidence>
<evidence type="ECO:0000313" key="9">
    <source>
        <dbReference type="EMBL" id="KAF7112762.1"/>
    </source>
</evidence>
<sequence length="406" mass="46167">MTREKELFVPKVPGKVGMYISAVSLLTAKPMSAMSVLPLGSMFCTDTCWLLHLGFDVVYVRNFTDVDDKIIAKANMREENIFTLANHSIGKFHDDMCVLQCLAPKHEPRVTSHIEQIISMTDETIHNDSAYVVDGDVYFSLDKYPNFGCLSGNSREELLVTPDPKKRDPYDFALWKASKPGEPYWDSPWGHERPGWHIECSAMSSHYLSIQCDIHGGGRDLIFPHHENEIATSWAACQASKVGYWVHIDNEFYHPLSLRHYLMSVHFRSPVNYSTANLDNASEADFYIYLGKPKQHLPLIQSLIEIEKVVKEVLSILGLLSPLSYTEVVLQLKEKALDRANMEEDQVMDLIGKRTQARKERDFSSSDQIRRDLAAKGIALMDVGKETIWRPCVPHKHEDQALLTLS</sequence>
<dbReference type="InterPro" id="IPR024909">
    <property type="entry name" value="Cys-tRNA/MSH_ligase"/>
</dbReference>
<evidence type="ECO:0000256" key="3">
    <source>
        <dbReference type="ARBA" id="ARBA00022723"/>
    </source>
</evidence>
<keyword evidence="3" id="KW-0479">Metal-binding</keyword>
<feature type="domain" description="tRNA synthetases class I catalytic" evidence="7">
    <location>
        <begin position="48"/>
        <end position="249"/>
    </location>
</feature>
<dbReference type="GO" id="GO:0046872">
    <property type="term" value="F:metal ion binding"/>
    <property type="evidence" value="ECO:0007669"/>
    <property type="project" value="UniProtKB-KW"/>
</dbReference>
<dbReference type="Pfam" id="PF23493">
    <property type="entry name" value="CysS_C"/>
    <property type="match status" value="1"/>
</dbReference>
<keyword evidence="5" id="KW-0862">Zinc</keyword>
<evidence type="ECO:0000259" key="7">
    <source>
        <dbReference type="Pfam" id="PF01406"/>
    </source>
</evidence>